<feature type="chain" id="PRO_5040200853" evidence="2">
    <location>
        <begin position="18"/>
        <end position="219"/>
    </location>
</feature>
<keyword evidence="4" id="KW-1185">Reference proteome</keyword>
<feature type="region of interest" description="Disordered" evidence="1">
    <location>
        <begin position="147"/>
        <end position="186"/>
    </location>
</feature>
<evidence type="ECO:0000256" key="2">
    <source>
        <dbReference type="SAM" id="SignalP"/>
    </source>
</evidence>
<evidence type="ECO:0000313" key="3">
    <source>
        <dbReference type="EMBL" id="KAF9880200.1"/>
    </source>
</evidence>
<dbReference type="EMBL" id="JAATWM020000005">
    <property type="protein sequence ID" value="KAF9880200.1"/>
    <property type="molecule type" value="Genomic_DNA"/>
</dbReference>
<organism evidence="3 4">
    <name type="scientific">Colletotrichum karsti</name>
    <dbReference type="NCBI Taxonomy" id="1095194"/>
    <lineage>
        <taxon>Eukaryota</taxon>
        <taxon>Fungi</taxon>
        <taxon>Dikarya</taxon>
        <taxon>Ascomycota</taxon>
        <taxon>Pezizomycotina</taxon>
        <taxon>Sordariomycetes</taxon>
        <taxon>Hypocreomycetidae</taxon>
        <taxon>Glomerellales</taxon>
        <taxon>Glomerellaceae</taxon>
        <taxon>Colletotrichum</taxon>
        <taxon>Colletotrichum boninense species complex</taxon>
    </lineage>
</organism>
<name>A0A9P6LNY8_9PEZI</name>
<dbReference type="GeneID" id="62157947"/>
<gene>
    <name evidence="3" type="ORF">CkaCkLH20_02154</name>
</gene>
<dbReference type="AlphaFoldDB" id="A0A9P6LNY8"/>
<accession>A0A9P6LNY8</accession>
<proteinExistence type="predicted"/>
<evidence type="ECO:0000313" key="4">
    <source>
        <dbReference type="Proteomes" id="UP000781932"/>
    </source>
</evidence>
<dbReference type="RefSeq" id="XP_038749661.1">
    <property type="nucleotide sequence ID" value="XM_038884873.1"/>
</dbReference>
<dbReference type="OrthoDB" id="5152093at2759"/>
<keyword evidence="2" id="KW-0732">Signal</keyword>
<protein>
    <submittedName>
        <fullName evidence="3">GPI anchored serine-threonine rich protein</fullName>
    </submittedName>
</protein>
<sequence>MLKTLLFLGLSVATSFAYEDTLVYADMTPANPVLFKRQTVPCSDIGRKNCGDGCILISYTCCPDGAGGCPTASTYCQVGSNGQYGCCARGKTCVGDGGTKTDTIPGGIVFTTSTTTLRFTDGPSVIESTSTATSTSTISVDVPEVSTVTPEDTTTSTSTKTSASALTSDVSEEATTTFAAPTSTPTSIQTPPVTVNAALNYGASAVQAAAAALMALLAI</sequence>
<reference evidence="3" key="2">
    <citation type="submission" date="2020-11" db="EMBL/GenBank/DDBJ databases">
        <title>Whole genome sequencing of Colletotrichum sp.</title>
        <authorList>
            <person name="Li H."/>
        </authorList>
    </citation>
    <scope>NUCLEOTIDE SEQUENCE</scope>
    <source>
        <strain evidence="3">CkLH20</strain>
    </source>
</reference>
<dbReference type="Proteomes" id="UP000781932">
    <property type="component" value="Unassembled WGS sequence"/>
</dbReference>
<evidence type="ECO:0000256" key="1">
    <source>
        <dbReference type="SAM" id="MobiDB-lite"/>
    </source>
</evidence>
<reference evidence="3" key="1">
    <citation type="submission" date="2020-03" db="EMBL/GenBank/DDBJ databases">
        <authorList>
            <person name="He L."/>
        </authorList>
    </citation>
    <scope>NUCLEOTIDE SEQUENCE</scope>
    <source>
        <strain evidence="3">CkLH20</strain>
    </source>
</reference>
<comment type="caution">
    <text evidence="3">The sequence shown here is derived from an EMBL/GenBank/DDBJ whole genome shotgun (WGS) entry which is preliminary data.</text>
</comment>
<feature type="signal peptide" evidence="2">
    <location>
        <begin position="1"/>
        <end position="17"/>
    </location>
</feature>